<organism evidence="2 3">
    <name type="scientific">Dryococelus australis</name>
    <dbReference type="NCBI Taxonomy" id="614101"/>
    <lineage>
        <taxon>Eukaryota</taxon>
        <taxon>Metazoa</taxon>
        <taxon>Ecdysozoa</taxon>
        <taxon>Arthropoda</taxon>
        <taxon>Hexapoda</taxon>
        <taxon>Insecta</taxon>
        <taxon>Pterygota</taxon>
        <taxon>Neoptera</taxon>
        <taxon>Polyneoptera</taxon>
        <taxon>Phasmatodea</taxon>
        <taxon>Verophasmatodea</taxon>
        <taxon>Anareolatae</taxon>
        <taxon>Phasmatidae</taxon>
        <taxon>Eurycanthinae</taxon>
        <taxon>Dryococelus</taxon>
    </lineage>
</organism>
<protein>
    <submittedName>
        <fullName evidence="2">Uncharacterized protein</fullName>
    </submittedName>
</protein>
<gene>
    <name evidence="2" type="ORF">PR048_021656</name>
</gene>
<reference evidence="2 3" key="1">
    <citation type="submission" date="2023-02" db="EMBL/GenBank/DDBJ databases">
        <title>LHISI_Scaffold_Assembly.</title>
        <authorList>
            <person name="Stuart O.P."/>
            <person name="Cleave R."/>
            <person name="Magrath M.J.L."/>
            <person name="Mikheyev A.S."/>
        </authorList>
    </citation>
    <scope>NUCLEOTIDE SEQUENCE [LARGE SCALE GENOMIC DNA]</scope>
    <source>
        <strain evidence="2">Daus_M_001</strain>
        <tissue evidence="2">Leg muscle</tissue>
    </source>
</reference>
<sequence>MKYNGTLTPTRYNKIALEHVQDFHPNVANNLNNLEIYHKAVYFEKQLHVVGFRKKRHVFKRQLKCGSTYNLLMFRSLAITTSRKDFNRQSTHPRKPYGSKILRIMAENNERKFKFLLGFCHFFFCLHSAISFSALIERYFSRFELVWSKLHNRLGSDKATKLKCIVIYKQICWNLATCDLGVAPGRGRRPIPMDIVDEVAVADHAACALHSATSAPLISILFMNSHYTLYVTAWCGFTCTFIVGPYFFERITPQGCVWCTVTSVNYQEIFEQL</sequence>
<comment type="caution">
    <text evidence="2">The sequence shown here is derived from an EMBL/GenBank/DDBJ whole genome shotgun (WGS) entry which is preliminary data.</text>
</comment>
<evidence type="ECO:0000313" key="2">
    <source>
        <dbReference type="EMBL" id="KAJ8877202.1"/>
    </source>
</evidence>
<keyword evidence="1" id="KW-0472">Membrane</keyword>
<evidence type="ECO:0000256" key="1">
    <source>
        <dbReference type="SAM" id="Phobius"/>
    </source>
</evidence>
<keyword evidence="3" id="KW-1185">Reference proteome</keyword>
<evidence type="ECO:0000313" key="3">
    <source>
        <dbReference type="Proteomes" id="UP001159363"/>
    </source>
</evidence>
<feature type="transmembrane region" description="Helical" evidence="1">
    <location>
        <begin position="227"/>
        <end position="248"/>
    </location>
</feature>
<proteinExistence type="predicted"/>
<keyword evidence="1" id="KW-1133">Transmembrane helix</keyword>
<feature type="transmembrane region" description="Helical" evidence="1">
    <location>
        <begin position="115"/>
        <end position="136"/>
    </location>
</feature>
<dbReference type="Proteomes" id="UP001159363">
    <property type="component" value="Chromosome 7"/>
</dbReference>
<keyword evidence="1" id="KW-0812">Transmembrane</keyword>
<dbReference type="EMBL" id="JARBHB010000008">
    <property type="protein sequence ID" value="KAJ8877202.1"/>
    <property type="molecule type" value="Genomic_DNA"/>
</dbReference>
<accession>A0ABQ9GYU6</accession>
<name>A0ABQ9GYU6_9NEOP</name>